<gene>
    <name evidence="2" type="ORF">CQA54_08500</name>
</gene>
<sequence length="423" mass="46406">MKKLSVSLALVASLGSSAMAAEVNPFGFIGGYYSQGFSNMPTQNSTPNGKKVGESYASVTAHLGLDIGLTSNVSFGLGFWGGLPLYETYYGNVPVGDRFYPQNWDVSDAYLKFDNKSTSIVGGRFDVGSFYHGQDGKEYTGMDWLWGSIQGAALNTKSKNVGFWVLWMNSKLGVNGNYNRMAYDMASFGTFSAFKHIHAGEVFMGGIDFDYDVFKFSPFVMYDTNYQHSNTPGSRSVLSAGAKIVLDVKGNGVESITTLRGLWQQYQVGNRDVSPLVLWVDEELVFNEIFKIGAGYIKTNDYGALLYGHDKSRFYGYRSIGMSSGGIYSSGNPLYYGGNSGTYYVFAGLKPDSHLELDLLFAGGSYSELSAVAQYRLFGKADKTNLKIGAGFVSTKGRNWDANNSLDFDKRRNNAIAFLRLSL</sequence>
<feature type="chain" id="PRO_5017786578" description="Outer membrane family protein" evidence="1">
    <location>
        <begin position="21"/>
        <end position="423"/>
    </location>
</feature>
<dbReference type="Proteomes" id="UP000256514">
    <property type="component" value="Unassembled WGS sequence"/>
</dbReference>
<evidence type="ECO:0000313" key="3">
    <source>
        <dbReference type="Proteomes" id="UP000256514"/>
    </source>
</evidence>
<name>A0A3D8ILM5_9HELI</name>
<dbReference type="OrthoDB" id="5327900at2"/>
<dbReference type="EMBL" id="NXLT01000011">
    <property type="protein sequence ID" value="RDU65855.1"/>
    <property type="molecule type" value="Genomic_DNA"/>
</dbReference>
<reference evidence="2 3" key="1">
    <citation type="submission" date="2018-04" db="EMBL/GenBank/DDBJ databases">
        <title>Novel Campyloabacter and Helicobacter Species and Strains.</title>
        <authorList>
            <person name="Mannion A.J."/>
            <person name="Shen Z."/>
            <person name="Fox J.G."/>
        </authorList>
    </citation>
    <scope>NUCLEOTIDE SEQUENCE [LARGE SCALE GENOMIC DNA]</scope>
    <source>
        <strain evidence="2 3">MIT 12-6600</strain>
    </source>
</reference>
<proteinExistence type="predicted"/>
<comment type="caution">
    <text evidence="2">The sequence shown here is derived from an EMBL/GenBank/DDBJ whole genome shotgun (WGS) entry which is preliminary data.</text>
</comment>
<evidence type="ECO:0008006" key="4">
    <source>
        <dbReference type="Google" id="ProtNLM"/>
    </source>
</evidence>
<keyword evidence="3" id="KW-1185">Reference proteome</keyword>
<dbReference type="RefSeq" id="WP_115571656.1">
    <property type="nucleotide sequence ID" value="NZ_NXLT01000011.1"/>
</dbReference>
<evidence type="ECO:0000313" key="2">
    <source>
        <dbReference type="EMBL" id="RDU65855.1"/>
    </source>
</evidence>
<keyword evidence="1" id="KW-0732">Signal</keyword>
<protein>
    <recommendedName>
        <fullName evidence="4">Outer membrane family protein</fullName>
    </recommendedName>
</protein>
<accession>A0A3D8ILM5</accession>
<feature type="signal peptide" evidence="1">
    <location>
        <begin position="1"/>
        <end position="20"/>
    </location>
</feature>
<organism evidence="2 3">
    <name type="scientific">Helicobacter equorum</name>
    <dbReference type="NCBI Taxonomy" id="361872"/>
    <lineage>
        <taxon>Bacteria</taxon>
        <taxon>Pseudomonadati</taxon>
        <taxon>Campylobacterota</taxon>
        <taxon>Epsilonproteobacteria</taxon>
        <taxon>Campylobacterales</taxon>
        <taxon>Helicobacteraceae</taxon>
        <taxon>Helicobacter</taxon>
    </lineage>
</organism>
<dbReference type="AlphaFoldDB" id="A0A3D8ILM5"/>
<evidence type="ECO:0000256" key="1">
    <source>
        <dbReference type="SAM" id="SignalP"/>
    </source>
</evidence>